<reference evidence="1 2" key="1">
    <citation type="submission" date="2019-06" db="EMBL/GenBank/DDBJ databases">
        <title>Complete genome of Microbacterium foliorum M2.</title>
        <authorList>
            <person name="Cao G."/>
        </authorList>
    </citation>
    <scope>NUCLEOTIDE SEQUENCE [LARGE SCALE GENOMIC DNA]</scope>
    <source>
        <strain evidence="1 2">M2</strain>
    </source>
</reference>
<proteinExistence type="predicted"/>
<dbReference type="OrthoDB" id="3264966at2"/>
<sequence length="461" mass="46563">MMAGNRAFRVAATGARVLTGAVVAGACVVGVVFGVTAAWPTVVHEPAQAQVTPIPGDTVLVCNGDLRAVGRDPSNPLEMVSAASPALTVEGSSGRPESSPLPARDLADGGSAQRLVGTVDARQAPLLGATESASLAEEDLSGLAAAPCRPASIESWLVGGTVATGTEDLVVLTNPGVVPSTVALGVYGSVRASSTVIVPAESQIALPLTSIAAGSDFPIVKVTATGAPVRAVLQSSLTRTLDPAGIDLQDAVPAAQRQPVLPGIEVFENQGDNADMAVLRLMSPEVDSAAVVRVSEVGSSTIVDEFAVPLTADVPTELSLSALAPGSYTMSIESDNPVLAGVRQQDVAGPQDDFAWVTPAPELEDDVYVAVPSGPNPRLVLVNGEDADAVVQVATAAGGDPIDVTVPAGSSASVDVEPRTVYSMSTSAPVHASVTMNGPGQLAAWPVWPAMGAQQSITVYP</sequence>
<evidence type="ECO:0008006" key="3">
    <source>
        <dbReference type="Google" id="ProtNLM"/>
    </source>
</evidence>
<evidence type="ECO:0000313" key="2">
    <source>
        <dbReference type="Proteomes" id="UP000316125"/>
    </source>
</evidence>
<dbReference type="EMBL" id="CP041040">
    <property type="protein sequence ID" value="QDE34447.1"/>
    <property type="molecule type" value="Genomic_DNA"/>
</dbReference>
<name>A0A4Y5YNU9_9MICO</name>
<dbReference type="AlphaFoldDB" id="A0A4Y5YNU9"/>
<protein>
    <recommendedName>
        <fullName evidence="3">Large extracellular alpha-helical protein</fullName>
    </recommendedName>
</protein>
<organism evidence="1 2">
    <name type="scientific">Microbacterium foliorum</name>
    <dbReference type="NCBI Taxonomy" id="104336"/>
    <lineage>
        <taxon>Bacteria</taxon>
        <taxon>Bacillati</taxon>
        <taxon>Actinomycetota</taxon>
        <taxon>Actinomycetes</taxon>
        <taxon>Micrococcales</taxon>
        <taxon>Microbacteriaceae</taxon>
        <taxon>Microbacterium</taxon>
    </lineage>
</organism>
<dbReference type="Proteomes" id="UP000316125">
    <property type="component" value="Chromosome"/>
</dbReference>
<gene>
    <name evidence="1" type="ORF">FIV50_06380</name>
</gene>
<dbReference type="InterPro" id="IPR043777">
    <property type="entry name" value="DUF5719"/>
</dbReference>
<dbReference type="PROSITE" id="PS51257">
    <property type="entry name" value="PROKAR_LIPOPROTEIN"/>
    <property type="match status" value="1"/>
</dbReference>
<accession>A0A4Y5YNU9</accession>
<dbReference type="Pfam" id="PF18986">
    <property type="entry name" value="DUF5719"/>
    <property type="match status" value="1"/>
</dbReference>
<evidence type="ECO:0000313" key="1">
    <source>
        <dbReference type="EMBL" id="QDE34447.1"/>
    </source>
</evidence>